<name>A0ABD1SF09_9LAMI</name>
<dbReference type="AlphaFoldDB" id="A0ABD1SF09"/>
<sequence>MRKHMYGFFIPTNPLGVNIGGEERHSPYLSPLDLTLVRLREARRESLTPWVSLQRRLLVFRNKSYFPALTTLGLGITNANAIRLKGSLQLINYRLGSTKE</sequence>
<accession>A0ABD1SF09</accession>
<evidence type="ECO:0000313" key="2">
    <source>
        <dbReference type="Proteomes" id="UP001604336"/>
    </source>
</evidence>
<organism evidence="1 2">
    <name type="scientific">Abeliophyllum distichum</name>
    <dbReference type="NCBI Taxonomy" id="126358"/>
    <lineage>
        <taxon>Eukaryota</taxon>
        <taxon>Viridiplantae</taxon>
        <taxon>Streptophyta</taxon>
        <taxon>Embryophyta</taxon>
        <taxon>Tracheophyta</taxon>
        <taxon>Spermatophyta</taxon>
        <taxon>Magnoliopsida</taxon>
        <taxon>eudicotyledons</taxon>
        <taxon>Gunneridae</taxon>
        <taxon>Pentapetalae</taxon>
        <taxon>asterids</taxon>
        <taxon>lamiids</taxon>
        <taxon>Lamiales</taxon>
        <taxon>Oleaceae</taxon>
        <taxon>Forsythieae</taxon>
        <taxon>Abeliophyllum</taxon>
    </lineage>
</organism>
<comment type="caution">
    <text evidence="1">The sequence shown here is derived from an EMBL/GenBank/DDBJ whole genome shotgun (WGS) entry which is preliminary data.</text>
</comment>
<dbReference type="Proteomes" id="UP001604336">
    <property type="component" value="Unassembled WGS sequence"/>
</dbReference>
<keyword evidence="2" id="KW-1185">Reference proteome</keyword>
<proteinExistence type="predicted"/>
<reference evidence="2" key="1">
    <citation type="submission" date="2024-07" db="EMBL/GenBank/DDBJ databases">
        <title>Two chromosome-level genome assemblies of Korean endemic species Abeliophyllum distichum and Forsythia ovata (Oleaceae).</title>
        <authorList>
            <person name="Jang H."/>
        </authorList>
    </citation>
    <scope>NUCLEOTIDE SEQUENCE [LARGE SCALE GENOMIC DNA]</scope>
</reference>
<protein>
    <submittedName>
        <fullName evidence="1">Uncharacterized protein</fullName>
    </submittedName>
</protein>
<dbReference type="EMBL" id="JBFOLK010000007">
    <property type="protein sequence ID" value="KAL2499332.1"/>
    <property type="molecule type" value="Genomic_DNA"/>
</dbReference>
<gene>
    <name evidence="1" type="ORF">Adt_24882</name>
</gene>
<evidence type="ECO:0000313" key="1">
    <source>
        <dbReference type="EMBL" id="KAL2499332.1"/>
    </source>
</evidence>